<dbReference type="FunFam" id="3.40.1010.10:FF:000001">
    <property type="entry name" value="Siroheme synthase"/>
    <property type="match status" value="1"/>
</dbReference>
<evidence type="ECO:0000313" key="11">
    <source>
        <dbReference type="Proteomes" id="UP000567293"/>
    </source>
</evidence>
<dbReference type="InterPro" id="IPR050161">
    <property type="entry name" value="Siro_Cobalamin_biosynth"/>
</dbReference>
<evidence type="ECO:0000256" key="5">
    <source>
        <dbReference type="ARBA" id="ARBA00022691"/>
    </source>
</evidence>
<dbReference type="InterPro" id="IPR000878">
    <property type="entry name" value="4pyrrol_Mease"/>
</dbReference>
<dbReference type="InterPro" id="IPR035996">
    <property type="entry name" value="4pyrrol_Methylase_sf"/>
</dbReference>
<dbReference type="Gene3D" id="3.30.950.10">
    <property type="entry name" value="Methyltransferase, Cobalt-precorrin-4 Transmethylase, Domain 2"/>
    <property type="match status" value="1"/>
</dbReference>
<feature type="domain" description="Tetrapyrrole methylase" evidence="9">
    <location>
        <begin position="9"/>
        <end position="219"/>
    </location>
</feature>
<gene>
    <name evidence="10" type="primary">cobA</name>
    <name evidence="10" type="ORF">HRJ53_18695</name>
</gene>
<evidence type="ECO:0000313" key="10">
    <source>
        <dbReference type="EMBL" id="MBA0087016.1"/>
    </source>
</evidence>
<dbReference type="GO" id="GO:0004851">
    <property type="term" value="F:uroporphyrin-III C-methyltransferase activity"/>
    <property type="evidence" value="ECO:0007669"/>
    <property type="project" value="UniProtKB-EC"/>
</dbReference>
<dbReference type="PANTHER" id="PTHR45790:SF3">
    <property type="entry name" value="S-ADENOSYL-L-METHIONINE-DEPENDENT UROPORPHYRINOGEN III METHYLTRANSFERASE, CHLOROPLASTIC"/>
    <property type="match status" value="1"/>
</dbReference>
<dbReference type="Pfam" id="PF00590">
    <property type="entry name" value="TP_methylase"/>
    <property type="match status" value="1"/>
</dbReference>
<dbReference type="EC" id="2.1.1.107" evidence="2"/>
<dbReference type="SUPFAM" id="SSF53790">
    <property type="entry name" value="Tetrapyrrole methylase"/>
    <property type="match status" value="1"/>
</dbReference>
<comment type="pathway">
    <text evidence="7">Porphyrin-containing compound metabolism; siroheme biosynthesis; precorrin-2 from uroporphyrinogen III: step 1/1.</text>
</comment>
<reference evidence="10" key="1">
    <citation type="submission" date="2020-06" db="EMBL/GenBank/DDBJ databases">
        <title>Legume-microbial interactions unlock mineral nutrients during tropical forest succession.</title>
        <authorList>
            <person name="Epihov D.Z."/>
        </authorList>
    </citation>
    <scope>NUCLEOTIDE SEQUENCE [LARGE SCALE GENOMIC DNA]</scope>
    <source>
        <strain evidence="10">Pan2503</strain>
    </source>
</reference>
<dbReference type="GO" id="GO:0032259">
    <property type="term" value="P:methylation"/>
    <property type="evidence" value="ECO:0007669"/>
    <property type="project" value="UniProtKB-KW"/>
</dbReference>
<comment type="caution">
    <text evidence="10">The sequence shown here is derived from an EMBL/GenBank/DDBJ whole genome shotgun (WGS) entry which is preliminary data.</text>
</comment>
<dbReference type="PROSITE" id="PS00840">
    <property type="entry name" value="SUMT_2"/>
    <property type="match status" value="1"/>
</dbReference>
<evidence type="ECO:0000256" key="7">
    <source>
        <dbReference type="ARBA" id="ARBA00025705"/>
    </source>
</evidence>
<keyword evidence="3 8" id="KW-0489">Methyltransferase</keyword>
<sequence length="275" mass="29508">MKSPIQRGKVYLIGAGPGNPELLTVQAAEILKTAEVVLHDHLVAQEILDLIPAWTQVRNVGKRCGQAGISQDQIHALLIAAAREGKRVVRLKGGDPLLFGRVGEEMEALARAGVDFEVIPGVTSAMGAAAAAKIPLTDRRHASKLVFLSHHTAGNVSPEWDDATLKDATYAVYMPGKNYGAIATKLMEGGLDRTTPCVIVANATLAKQQIHRTTLEELALEERLPAPSVLIIGEVAKPLPAVEKEKDAFGWETPEPSEVILDLGETQKTEEEILG</sequence>
<dbReference type="GO" id="GO:0019354">
    <property type="term" value="P:siroheme biosynthetic process"/>
    <property type="evidence" value="ECO:0007669"/>
    <property type="project" value="InterPro"/>
</dbReference>
<name>A0A7V8SYJ0_9BACT</name>
<evidence type="ECO:0000256" key="3">
    <source>
        <dbReference type="ARBA" id="ARBA00022603"/>
    </source>
</evidence>
<accession>A0A7V8SYJ0</accession>
<evidence type="ECO:0000256" key="6">
    <source>
        <dbReference type="ARBA" id="ARBA00023244"/>
    </source>
</evidence>
<dbReference type="Proteomes" id="UP000567293">
    <property type="component" value="Unassembled WGS sequence"/>
</dbReference>
<proteinExistence type="inferred from homology"/>
<dbReference type="NCBIfam" id="TIGR01469">
    <property type="entry name" value="cobA_cysG_Cterm"/>
    <property type="match status" value="1"/>
</dbReference>
<organism evidence="10 11">
    <name type="scientific">Candidatus Acidiferrum panamense</name>
    <dbReference type="NCBI Taxonomy" id="2741543"/>
    <lineage>
        <taxon>Bacteria</taxon>
        <taxon>Pseudomonadati</taxon>
        <taxon>Acidobacteriota</taxon>
        <taxon>Terriglobia</taxon>
        <taxon>Candidatus Acidiferrales</taxon>
        <taxon>Candidatus Acidiferrum</taxon>
    </lineage>
</organism>
<dbReference type="InterPro" id="IPR003043">
    <property type="entry name" value="Uropor_MeTrfase_CS"/>
</dbReference>
<dbReference type="NCBIfam" id="NF004790">
    <property type="entry name" value="PRK06136.1"/>
    <property type="match status" value="1"/>
</dbReference>
<evidence type="ECO:0000256" key="4">
    <source>
        <dbReference type="ARBA" id="ARBA00022679"/>
    </source>
</evidence>
<dbReference type="PROSITE" id="PS00839">
    <property type="entry name" value="SUMT_1"/>
    <property type="match status" value="1"/>
</dbReference>
<keyword evidence="4 8" id="KW-0808">Transferase</keyword>
<evidence type="ECO:0000259" key="9">
    <source>
        <dbReference type="Pfam" id="PF00590"/>
    </source>
</evidence>
<dbReference type="InterPro" id="IPR014776">
    <property type="entry name" value="4pyrrole_Mease_sub2"/>
</dbReference>
<evidence type="ECO:0000256" key="8">
    <source>
        <dbReference type="RuleBase" id="RU003960"/>
    </source>
</evidence>
<dbReference type="PANTHER" id="PTHR45790">
    <property type="entry name" value="SIROHEME SYNTHASE-RELATED"/>
    <property type="match status" value="1"/>
</dbReference>
<dbReference type="EMBL" id="JACDQQ010001787">
    <property type="protein sequence ID" value="MBA0087016.1"/>
    <property type="molecule type" value="Genomic_DNA"/>
</dbReference>
<dbReference type="CDD" id="cd11642">
    <property type="entry name" value="SUMT"/>
    <property type="match status" value="1"/>
</dbReference>
<evidence type="ECO:0000256" key="1">
    <source>
        <dbReference type="ARBA" id="ARBA00005879"/>
    </source>
</evidence>
<keyword evidence="5" id="KW-0949">S-adenosyl-L-methionine</keyword>
<dbReference type="InterPro" id="IPR014777">
    <property type="entry name" value="4pyrrole_Mease_sub1"/>
</dbReference>
<dbReference type="Gene3D" id="3.40.1010.10">
    <property type="entry name" value="Cobalt-precorrin-4 Transmethylase, Domain 1"/>
    <property type="match status" value="1"/>
</dbReference>
<dbReference type="InterPro" id="IPR006366">
    <property type="entry name" value="CobA/CysG_C"/>
</dbReference>
<protein>
    <recommendedName>
        <fullName evidence="2">uroporphyrinogen-III C-methyltransferase</fullName>
        <ecNumber evidence="2">2.1.1.107</ecNumber>
    </recommendedName>
</protein>
<keyword evidence="6" id="KW-0627">Porphyrin biosynthesis</keyword>
<evidence type="ECO:0000256" key="2">
    <source>
        <dbReference type="ARBA" id="ARBA00012162"/>
    </source>
</evidence>
<dbReference type="AlphaFoldDB" id="A0A7V8SYJ0"/>
<keyword evidence="11" id="KW-1185">Reference proteome</keyword>
<comment type="similarity">
    <text evidence="1 8">Belongs to the precorrin methyltransferase family.</text>
</comment>